<gene>
    <name evidence="2" type="ORF">Slati_0145400</name>
</gene>
<evidence type="ECO:0000256" key="1">
    <source>
        <dbReference type="SAM" id="MobiDB-lite"/>
    </source>
</evidence>
<protein>
    <submittedName>
        <fullName evidence="2">Uncharacterized protein</fullName>
    </submittedName>
</protein>
<comment type="caution">
    <text evidence="2">The sequence shown here is derived from an EMBL/GenBank/DDBJ whole genome shotgun (WGS) entry which is preliminary data.</text>
</comment>
<name>A0AAW2YA05_9LAMI</name>
<feature type="compositionally biased region" description="Polar residues" evidence="1">
    <location>
        <begin position="1"/>
        <end position="10"/>
    </location>
</feature>
<evidence type="ECO:0000313" key="2">
    <source>
        <dbReference type="EMBL" id="KAL0462578.1"/>
    </source>
</evidence>
<feature type="compositionally biased region" description="Polar residues" evidence="1">
    <location>
        <begin position="33"/>
        <end position="53"/>
    </location>
</feature>
<reference evidence="2" key="1">
    <citation type="submission" date="2020-06" db="EMBL/GenBank/DDBJ databases">
        <authorList>
            <person name="Li T."/>
            <person name="Hu X."/>
            <person name="Zhang T."/>
            <person name="Song X."/>
            <person name="Zhang H."/>
            <person name="Dai N."/>
            <person name="Sheng W."/>
            <person name="Hou X."/>
            <person name="Wei L."/>
        </authorList>
    </citation>
    <scope>NUCLEOTIDE SEQUENCE</scope>
    <source>
        <strain evidence="2">KEN1</strain>
        <tissue evidence="2">Leaf</tissue>
    </source>
</reference>
<organism evidence="2">
    <name type="scientific">Sesamum latifolium</name>
    <dbReference type="NCBI Taxonomy" id="2727402"/>
    <lineage>
        <taxon>Eukaryota</taxon>
        <taxon>Viridiplantae</taxon>
        <taxon>Streptophyta</taxon>
        <taxon>Embryophyta</taxon>
        <taxon>Tracheophyta</taxon>
        <taxon>Spermatophyta</taxon>
        <taxon>Magnoliopsida</taxon>
        <taxon>eudicotyledons</taxon>
        <taxon>Gunneridae</taxon>
        <taxon>Pentapetalae</taxon>
        <taxon>asterids</taxon>
        <taxon>lamiids</taxon>
        <taxon>Lamiales</taxon>
        <taxon>Pedaliaceae</taxon>
        <taxon>Sesamum</taxon>
    </lineage>
</organism>
<dbReference type="AlphaFoldDB" id="A0AAW2YA05"/>
<reference evidence="2" key="2">
    <citation type="journal article" date="2024" name="Plant">
        <title>Genomic evolution and insights into agronomic trait innovations of Sesamum species.</title>
        <authorList>
            <person name="Miao H."/>
            <person name="Wang L."/>
            <person name="Qu L."/>
            <person name="Liu H."/>
            <person name="Sun Y."/>
            <person name="Le M."/>
            <person name="Wang Q."/>
            <person name="Wei S."/>
            <person name="Zheng Y."/>
            <person name="Lin W."/>
            <person name="Duan Y."/>
            <person name="Cao H."/>
            <person name="Xiong S."/>
            <person name="Wang X."/>
            <person name="Wei L."/>
            <person name="Li C."/>
            <person name="Ma Q."/>
            <person name="Ju M."/>
            <person name="Zhao R."/>
            <person name="Li G."/>
            <person name="Mu C."/>
            <person name="Tian Q."/>
            <person name="Mei H."/>
            <person name="Zhang T."/>
            <person name="Gao T."/>
            <person name="Zhang H."/>
        </authorList>
    </citation>
    <scope>NUCLEOTIDE SEQUENCE</scope>
    <source>
        <strain evidence="2">KEN1</strain>
    </source>
</reference>
<dbReference type="EMBL" id="JACGWN010000001">
    <property type="protein sequence ID" value="KAL0462578.1"/>
    <property type="molecule type" value="Genomic_DNA"/>
</dbReference>
<feature type="region of interest" description="Disordered" evidence="1">
    <location>
        <begin position="33"/>
        <end position="54"/>
    </location>
</feature>
<feature type="region of interest" description="Disordered" evidence="1">
    <location>
        <begin position="1"/>
        <end position="21"/>
    </location>
</feature>
<accession>A0AAW2YA05</accession>
<sequence>MRCLTATSRLAATRPPSPSYRTFVSLSRAKSSPSTAPLCGSNTPQLQHSSLPSTVPHHYVSRPQICSVSPSRSRRYTTTTPNGDVVLPPFTSTASIRLEPSSTTCSRITWRKTHLQESLLEIGPHRLARLPPPAPYLPLMRKAHPPLWKMRMIPATTMTIPAHQEIEPPWP</sequence>
<proteinExistence type="predicted"/>